<feature type="region of interest" description="Disordered" evidence="1">
    <location>
        <begin position="432"/>
        <end position="532"/>
    </location>
</feature>
<comment type="caution">
    <text evidence="2">The sequence shown here is derived from an EMBL/GenBank/DDBJ whole genome shotgun (WGS) entry which is preliminary data.</text>
</comment>
<keyword evidence="3" id="KW-1185">Reference proteome</keyword>
<evidence type="ECO:0000256" key="1">
    <source>
        <dbReference type="SAM" id="MobiDB-lite"/>
    </source>
</evidence>
<dbReference type="SUPFAM" id="SSF81631">
    <property type="entry name" value="PAP/OAS1 substrate-binding domain"/>
    <property type="match status" value="1"/>
</dbReference>
<gene>
    <name evidence="2" type="ORF">BGZ95_000877</name>
</gene>
<dbReference type="AlphaFoldDB" id="A0AAD4D7M6"/>
<evidence type="ECO:0000313" key="3">
    <source>
        <dbReference type="Proteomes" id="UP001194580"/>
    </source>
</evidence>
<dbReference type="Proteomes" id="UP001194580">
    <property type="component" value="Unassembled WGS sequence"/>
</dbReference>
<feature type="region of interest" description="Disordered" evidence="1">
    <location>
        <begin position="255"/>
        <end position="275"/>
    </location>
</feature>
<accession>A0AAD4D7M6</accession>
<dbReference type="GO" id="GO:0016779">
    <property type="term" value="F:nucleotidyltransferase activity"/>
    <property type="evidence" value="ECO:0007669"/>
    <property type="project" value="TreeGrafter"/>
</dbReference>
<feature type="compositionally biased region" description="Polar residues" evidence="1">
    <location>
        <begin position="454"/>
        <end position="465"/>
    </location>
</feature>
<evidence type="ECO:0000313" key="2">
    <source>
        <dbReference type="EMBL" id="KAG0271324.1"/>
    </source>
</evidence>
<protein>
    <submittedName>
        <fullName evidence="2">Uncharacterized protein</fullName>
    </submittedName>
</protein>
<reference evidence="2" key="1">
    <citation type="journal article" date="2020" name="Fungal Divers.">
        <title>Resolving the Mortierellaceae phylogeny through synthesis of multi-gene phylogenetics and phylogenomics.</title>
        <authorList>
            <person name="Vandepol N."/>
            <person name="Liber J."/>
            <person name="Desiro A."/>
            <person name="Na H."/>
            <person name="Kennedy M."/>
            <person name="Barry K."/>
            <person name="Grigoriev I.V."/>
            <person name="Miller A.N."/>
            <person name="O'Donnell K."/>
            <person name="Stajich J.E."/>
            <person name="Bonito G."/>
        </authorList>
    </citation>
    <scope>NUCLEOTIDE SEQUENCE</scope>
    <source>
        <strain evidence="2">NRRL 28262</strain>
    </source>
</reference>
<organism evidence="2 3">
    <name type="scientific">Linnemannia exigua</name>
    <dbReference type="NCBI Taxonomy" id="604196"/>
    <lineage>
        <taxon>Eukaryota</taxon>
        <taxon>Fungi</taxon>
        <taxon>Fungi incertae sedis</taxon>
        <taxon>Mucoromycota</taxon>
        <taxon>Mortierellomycotina</taxon>
        <taxon>Mortierellomycetes</taxon>
        <taxon>Mortierellales</taxon>
        <taxon>Mortierellaceae</taxon>
        <taxon>Linnemannia</taxon>
    </lineage>
</organism>
<dbReference type="Gene3D" id="1.10.1410.10">
    <property type="match status" value="1"/>
</dbReference>
<dbReference type="GO" id="GO:0031123">
    <property type="term" value="P:RNA 3'-end processing"/>
    <property type="evidence" value="ECO:0007669"/>
    <property type="project" value="TreeGrafter"/>
</dbReference>
<dbReference type="PANTHER" id="PTHR12271:SF40">
    <property type="entry name" value="POLY(A) RNA POLYMERASE GLD2"/>
    <property type="match status" value="1"/>
</dbReference>
<name>A0AAD4D7M6_9FUNG</name>
<feature type="compositionally biased region" description="Polar residues" evidence="1">
    <location>
        <begin position="256"/>
        <end position="267"/>
    </location>
</feature>
<proteinExistence type="predicted"/>
<feature type="compositionally biased region" description="Basic residues" evidence="1">
    <location>
        <begin position="466"/>
        <end position="476"/>
    </location>
</feature>
<dbReference type="EMBL" id="JAAAIL010001172">
    <property type="protein sequence ID" value="KAG0271324.1"/>
    <property type="molecule type" value="Genomic_DNA"/>
</dbReference>
<dbReference type="PANTHER" id="PTHR12271">
    <property type="entry name" value="POLY A POLYMERASE CID PAP -RELATED"/>
    <property type="match status" value="1"/>
</dbReference>
<sequence>MSNDPEPVLVEQTLITFLFERLLFDSIERTNNNSTGSTISPTLLSARFAYIAHYYDQLTLKQAHRWRGRAITRLALNSASGVVTFLSNNKSCFKILPDRLTEKLVLGDEAGSELCQFIICTYVLQASDLAEIRRGFVTLVPEPYREEIEFLMGMLKRSGLLASSVQAAISTGTQCIMELRHSKMHHGISDDYAQKLAAELPPVASRERKERQIVDSVKEATSMDAIVLSSSAHGIHISDYDLELLLVERAVDDTDTTSSTEANTHDQPSSRDTDSELVERLERLTVEKSPPSGEERVQAIHALAAIIKNAGFKSVVARKRYSDVSCSLNSYYVCFYDPRTQLTCQLTLYNPAGLKTRNLLQAYADIDNRVKPFMFAVQRTLDNHGRSHEALGNFAVAMIGIHYLQTKGVLPKLLHRQGRRVEFGFHTGRPENVLPKNLTSQNYTGLGQAGRKPSASTHTAQSKNNRNIHRPLRGRKTLPQQQQQGSGDFFSSVYDRVGSVPTGGVRCTTAPESNVPKGNTRDQTEPSPDVRTVPCEYDTILAKVRPFDKSVLRKSVTDLVVDFFRYTSDKFEEWEDLLIPSDGATTYNYIGAIDQEGKRCSMFMPGSAQTYLPDRFSGLVVQDPFILDRNLAWLCTGWRFRNTGRAFRHAFDSISCSHTGAELYQHLIGEWLEEQEEIEGDLEFESETGHPMGYVINDRVLDAWDEFGDSITDLRLRAIAQKMIAGCIQDPRF</sequence>